<name>A0A382BPK9_9ZZZZ</name>
<proteinExistence type="predicted"/>
<dbReference type="AlphaFoldDB" id="A0A382BPK9"/>
<dbReference type="EMBL" id="UINC01030681">
    <property type="protein sequence ID" value="SVB15471.1"/>
    <property type="molecule type" value="Genomic_DNA"/>
</dbReference>
<organism evidence="1">
    <name type="scientific">marine metagenome</name>
    <dbReference type="NCBI Taxonomy" id="408172"/>
    <lineage>
        <taxon>unclassified sequences</taxon>
        <taxon>metagenomes</taxon>
        <taxon>ecological metagenomes</taxon>
    </lineage>
</organism>
<evidence type="ECO:0000313" key="1">
    <source>
        <dbReference type="EMBL" id="SVB15471.1"/>
    </source>
</evidence>
<gene>
    <name evidence="1" type="ORF">METZ01_LOCUS168325</name>
</gene>
<protein>
    <submittedName>
        <fullName evidence="1">Uncharacterized protein</fullName>
    </submittedName>
</protein>
<accession>A0A382BPK9</accession>
<sequence length="135" mass="15172">MKKICLIILVLTGLSTPLMAVPATPFLITFEQPDGSRFQAHLRGDEYFSWIETENKLIIVKNEASGFFEFAVVKRDAENRLKLVPSGASVIQSYRSALKAPANIPKISRDQLGEIWKSEIAERRNLKIMPAKKSP</sequence>
<reference evidence="1" key="1">
    <citation type="submission" date="2018-05" db="EMBL/GenBank/DDBJ databases">
        <authorList>
            <person name="Lanie J.A."/>
            <person name="Ng W.-L."/>
            <person name="Kazmierczak K.M."/>
            <person name="Andrzejewski T.M."/>
            <person name="Davidsen T.M."/>
            <person name="Wayne K.J."/>
            <person name="Tettelin H."/>
            <person name="Glass J.I."/>
            <person name="Rusch D."/>
            <person name="Podicherti R."/>
            <person name="Tsui H.-C.T."/>
            <person name="Winkler M.E."/>
        </authorList>
    </citation>
    <scope>NUCLEOTIDE SEQUENCE</scope>
</reference>